<keyword evidence="1" id="KW-0808">Transferase</keyword>
<keyword evidence="2" id="KW-0547">Nucleotide-binding</keyword>
<sequence length="314" mass="36123">MREQSQYQLEPVQRHTQYYTPPLTPANSTSWSIEAHELHDVEDSPVFIDGTVGKVLCKRFQNELVAVKYLYEEVHGVLIQNKNNKKRFQKKALKWAQLVHPNVCRFVGASFDTEGAFLVTEFCSNGNVMNYIRSFPEANLLSLLHQASKGIQHLHDIKIIHSNLKPANILVHADHRVVIHDQELARLKDDATMSGSASRHHIYGNWNYMSPEYLDGQADYPIDVYSFAMSAWQMYTGCVPFSKINWRQLRQHISSSRPERPGTMSDPLWLLVQRWWAGDPGRRPTFKEIEPSLKAFLEPGEPLIYSSEYLLSIG</sequence>
<dbReference type="OrthoDB" id="10261027at2759"/>
<dbReference type="Proteomes" id="UP000807306">
    <property type="component" value="Unassembled WGS sequence"/>
</dbReference>
<comment type="caution">
    <text evidence="6">The sequence shown here is derived from an EMBL/GenBank/DDBJ whole genome shotgun (WGS) entry which is preliminary data.</text>
</comment>
<evidence type="ECO:0000313" key="6">
    <source>
        <dbReference type="EMBL" id="KAF9528866.1"/>
    </source>
</evidence>
<dbReference type="PROSITE" id="PS50011">
    <property type="entry name" value="PROTEIN_KINASE_DOM"/>
    <property type="match status" value="1"/>
</dbReference>
<keyword evidence="3 6" id="KW-0418">Kinase</keyword>
<protein>
    <submittedName>
        <fullName evidence="6">Kinase-like domain-containing protein</fullName>
    </submittedName>
</protein>
<dbReference type="SUPFAM" id="SSF56112">
    <property type="entry name" value="Protein kinase-like (PK-like)"/>
    <property type="match status" value="1"/>
</dbReference>
<dbReference type="Gene3D" id="1.10.510.10">
    <property type="entry name" value="Transferase(Phosphotransferase) domain 1"/>
    <property type="match status" value="1"/>
</dbReference>
<gene>
    <name evidence="6" type="ORF">CPB83DRAFT_302719</name>
</gene>
<proteinExistence type="predicted"/>
<evidence type="ECO:0000256" key="1">
    <source>
        <dbReference type="ARBA" id="ARBA00022679"/>
    </source>
</evidence>
<evidence type="ECO:0000256" key="2">
    <source>
        <dbReference type="ARBA" id="ARBA00022741"/>
    </source>
</evidence>
<name>A0A9P6EG02_9AGAR</name>
<dbReference type="InterPro" id="IPR001245">
    <property type="entry name" value="Ser-Thr/Tyr_kinase_cat_dom"/>
</dbReference>
<keyword evidence="4" id="KW-0067">ATP-binding</keyword>
<evidence type="ECO:0000256" key="3">
    <source>
        <dbReference type="ARBA" id="ARBA00022777"/>
    </source>
</evidence>
<dbReference type="GO" id="GO:0004674">
    <property type="term" value="F:protein serine/threonine kinase activity"/>
    <property type="evidence" value="ECO:0007669"/>
    <property type="project" value="TreeGrafter"/>
</dbReference>
<evidence type="ECO:0000259" key="5">
    <source>
        <dbReference type="PROSITE" id="PS50011"/>
    </source>
</evidence>
<keyword evidence="7" id="KW-1185">Reference proteome</keyword>
<dbReference type="PANTHER" id="PTHR44329:SF288">
    <property type="entry name" value="MITOGEN-ACTIVATED PROTEIN KINASE KINASE KINASE 20"/>
    <property type="match status" value="1"/>
</dbReference>
<reference evidence="6" key="1">
    <citation type="submission" date="2020-11" db="EMBL/GenBank/DDBJ databases">
        <authorList>
            <consortium name="DOE Joint Genome Institute"/>
            <person name="Ahrendt S."/>
            <person name="Riley R."/>
            <person name="Andreopoulos W."/>
            <person name="Labutti K."/>
            <person name="Pangilinan J."/>
            <person name="Ruiz-Duenas F.J."/>
            <person name="Barrasa J.M."/>
            <person name="Sanchez-Garcia M."/>
            <person name="Camarero S."/>
            <person name="Miyauchi S."/>
            <person name="Serrano A."/>
            <person name="Linde D."/>
            <person name="Babiker R."/>
            <person name="Drula E."/>
            <person name="Ayuso-Fernandez I."/>
            <person name="Pacheco R."/>
            <person name="Padilla G."/>
            <person name="Ferreira P."/>
            <person name="Barriuso J."/>
            <person name="Kellner H."/>
            <person name="Castanera R."/>
            <person name="Alfaro M."/>
            <person name="Ramirez L."/>
            <person name="Pisabarro A.G."/>
            <person name="Kuo A."/>
            <person name="Tritt A."/>
            <person name="Lipzen A."/>
            <person name="He G."/>
            <person name="Yan M."/>
            <person name="Ng V."/>
            <person name="Cullen D."/>
            <person name="Martin F."/>
            <person name="Rosso M.-N."/>
            <person name="Henrissat B."/>
            <person name="Hibbett D."/>
            <person name="Martinez A.T."/>
            <person name="Grigoriev I.V."/>
        </authorList>
    </citation>
    <scope>NUCLEOTIDE SEQUENCE</scope>
    <source>
        <strain evidence="6">CBS 506.95</strain>
    </source>
</reference>
<dbReference type="InterPro" id="IPR011009">
    <property type="entry name" value="Kinase-like_dom_sf"/>
</dbReference>
<organism evidence="6 7">
    <name type="scientific">Crepidotus variabilis</name>
    <dbReference type="NCBI Taxonomy" id="179855"/>
    <lineage>
        <taxon>Eukaryota</taxon>
        <taxon>Fungi</taxon>
        <taxon>Dikarya</taxon>
        <taxon>Basidiomycota</taxon>
        <taxon>Agaricomycotina</taxon>
        <taxon>Agaricomycetes</taxon>
        <taxon>Agaricomycetidae</taxon>
        <taxon>Agaricales</taxon>
        <taxon>Agaricineae</taxon>
        <taxon>Crepidotaceae</taxon>
        <taxon>Crepidotus</taxon>
    </lineage>
</organism>
<evidence type="ECO:0000313" key="7">
    <source>
        <dbReference type="Proteomes" id="UP000807306"/>
    </source>
</evidence>
<dbReference type="Pfam" id="PF07714">
    <property type="entry name" value="PK_Tyr_Ser-Thr"/>
    <property type="match status" value="1"/>
</dbReference>
<dbReference type="InterPro" id="IPR000719">
    <property type="entry name" value="Prot_kinase_dom"/>
</dbReference>
<accession>A0A9P6EG02</accession>
<dbReference type="EMBL" id="MU157850">
    <property type="protein sequence ID" value="KAF9528866.1"/>
    <property type="molecule type" value="Genomic_DNA"/>
</dbReference>
<feature type="domain" description="Protein kinase" evidence="5">
    <location>
        <begin position="41"/>
        <end position="297"/>
    </location>
</feature>
<dbReference type="InterPro" id="IPR051681">
    <property type="entry name" value="Ser/Thr_Kinases-Pseudokinases"/>
</dbReference>
<dbReference type="GO" id="GO:0005524">
    <property type="term" value="F:ATP binding"/>
    <property type="evidence" value="ECO:0007669"/>
    <property type="project" value="UniProtKB-KW"/>
</dbReference>
<dbReference type="AlphaFoldDB" id="A0A9P6EG02"/>
<dbReference type="PANTHER" id="PTHR44329">
    <property type="entry name" value="SERINE/THREONINE-PROTEIN KINASE TNNI3K-RELATED"/>
    <property type="match status" value="1"/>
</dbReference>
<evidence type="ECO:0000256" key="4">
    <source>
        <dbReference type="ARBA" id="ARBA00022840"/>
    </source>
</evidence>